<dbReference type="InterPro" id="IPR018713">
    <property type="entry name" value="MPAB/Lcp_cat_dom"/>
</dbReference>
<protein>
    <recommendedName>
        <fullName evidence="1">ER-bound oxygenase mpaB/mpaB'/Rubber oxygenase catalytic domain-containing protein</fullName>
    </recommendedName>
</protein>
<evidence type="ECO:0000259" key="1">
    <source>
        <dbReference type="Pfam" id="PF09995"/>
    </source>
</evidence>
<reference evidence="2 3" key="1">
    <citation type="submission" date="2019-02" db="EMBL/GenBank/DDBJ databases">
        <title>Sequencing the genomes of 1000 actinobacteria strains.</title>
        <authorList>
            <person name="Klenk H.-P."/>
        </authorList>
    </citation>
    <scope>NUCLEOTIDE SEQUENCE [LARGE SCALE GENOMIC DNA]</scope>
    <source>
        <strain evidence="2 3">DSM 45888</strain>
    </source>
</reference>
<dbReference type="GO" id="GO:0016491">
    <property type="term" value="F:oxidoreductase activity"/>
    <property type="evidence" value="ECO:0007669"/>
    <property type="project" value="InterPro"/>
</dbReference>
<accession>A0A4Q7UEB9</accession>
<gene>
    <name evidence="2" type="ORF">EV382_2665</name>
</gene>
<dbReference type="Pfam" id="PF09995">
    <property type="entry name" value="MPAB_Lcp_cat"/>
    <property type="match status" value="1"/>
</dbReference>
<dbReference type="OrthoDB" id="3366609at2"/>
<evidence type="ECO:0000313" key="3">
    <source>
        <dbReference type="Proteomes" id="UP000293781"/>
    </source>
</evidence>
<organism evidence="2 3">
    <name type="scientific">Micromonospora violae</name>
    <dbReference type="NCBI Taxonomy" id="1278207"/>
    <lineage>
        <taxon>Bacteria</taxon>
        <taxon>Bacillati</taxon>
        <taxon>Actinomycetota</taxon>
        <taxon>Actinomycetes</taxon>
        <taxon>Micromonosporales</taxon>
        <taxon>Micromonosporaceae</taxon>
        <taxon>Micromonospora</taxon>
    </lineage>
</organism>
<keyword evidence="3" id="KW-1185">Reference proteome</keyword>
<dbReference type="RefSeq" id="WP_130401907.1">
    <property type="nucleotide sequence ID" value="NZ_SHKK01000001.1"/>
</dbReference>
<evidence type="ECO:0000313" key="2">
    <source>
        <dbReference type="EMBL" id="RZT79466.1"/>
    </source>
</evidence>
<sequence length="272" mass="31086">MNFPQLRRVERGVEFPCRRIKLRSQSQPLLPYPDESGAHRAGSPVIKELNSLRLPVLGGIWTAAITLFAYEPIATSIARVVRGDRHANPVEELLELAMAGVFGDDEQWLRLARTSEPQRKFGWRKQRTTSTFLQQDPLHSTAVYTIVVYSLMRAQELFGRRLTDRDREAYCRDATQGIGAVLAPRGRVPQSYEELRFHYSLIVERQLKFDTRFTELYEKSRDRDIAGTPLRDLTVLAARALPSAMLGVLQLTEIPGDLMPQTTADRRFDARF</sequence>
<dbReference type="EMBL" id="SHKK01000001">
    <property type="protein sequence ID" value="RZT79466.1"/>
    <property type="molecule type" value="Genomic_DNA"/>
</dbReference>
<comment type="caution">
    <text evidence="2">The sequence shown here is derived from an EMBL/GenBank/DDBJ whole genome shotgun (WGS) entry which is preliminary data.</text>
</comment>
<proteinExistence type="predicted"/>
<dbReference type="Proteomes" id="UP000293781">
    <property type="component" value="Unassembled WGS sequence"/>
</dbReference>
<feature type="domain" description="ER-bound oxygenase mpaB/mpaB'/Rubber oxygenase catalytic" evidence="1">
    <location>
        <begin position="127"/>
        <end position="239"/>
    </location>
</feature>
<dbReference type="AlphaFoldDB" id="A0A4Q7UEB9"/>
<name>A0A4Q7UEB9_9ACTN</name>